<evidence type="ECO:0000256" key="1">
    <source>
        <dbReference type="SAM" id="MobiDB-lite"/>
    </source>
</evidence>
<feature type="region of interest" description="Disordered" evidence="1">
    <location>
        <begin position="33"/>
        <end position="58"/>
    </location>
</feature>
<dbReference type="AlphaFoldDB" id="A0A0L0EZR7"/>
<name>A0A0L0EZR7_9EUKA</name>
<organism evidence="2 3">
    <name type="scientific">Sphaeroforma arctica JP610</name>
    <dbReference type="NCBI Taxonomy" id="667725"/>
    <lineage>
        <taxon>Eukaryota</taxon>
        <taxon>Ichthyosporea</taxon>
        <taxon>Ichthyophonida</taxon>
        <taxon>Sphaeroforma</taxon>
    </lineage>
</organism>
<dbReference type="Proteomes" id="UP000054560">
    <property type="component" value="Unassembled WGS sequence"/>
</dbReference>
<protein>
    <submittedName>
        <fullName evidence="2">Uncharacterized protein</fullName>
    </submittedName>
</protein>
<keyword evidence="3" id="KW-1185">Reference proteome</keyword>
<feature type="non-terminal residue" evidence="2">
    <location>
        <position position="1"/>
    </location>
</feature>
<accession>A0A0L0EZR7</accession>
<reference evidence="2 3" key="1">
    <citation type="submission" date="2011-02" db="EMBL/GenBank/DDBJ databases">
        <title>The Genome Sequence of Sphaeroforma arctica JP610.</title>
        <authorList>
            <consortium name="The Broad Institute Genome Sequencing Platform"/>
            <person name="Russ C."/>
            <person name="Cuomo C."/>
            <person name="Young S.K."/>
            <person name="Zeng Q."/>
            <person name="Gargeya S."/>
            <person name="Alvarado L."/>
            <person name="Berlin A."/>
            <person name="Chapman S.B."/>
            <person name="Chen Z."/>
            <person name="Freedman E."/>
            <person name="Gellesch M."/>
            <person name="Goldberg J."/>
            <person name="Griggs A."/>
            <person name="Gujja S."/>
            <person name="Heilman E."/>
            <person name="Heiman D."/>
            <person name="Howarth C."/>
            <person name="Mehta T."/>
            <person name="Neiman D."/>
            <person name="Pearson M."/>
            <person name="Roberts A."/>
            <person name="Saif S."/>
            <person name="Shea T."/>
            <person name="Shenoy N."/>
            <person name="Sisk P."/>
            <person name="Stolte C."/>
            <person name="Sykes S."/>
            <person name="White J."/>
            <person name="Yandava C."/>
            <person name="Burger G."/>
            <person name="Gray M.W."/>
            <person name="Holland P.W.H."/>
            <person name="King N."/>
            <person name="Lang F.B.F."/>
            <person name="Roger A.J."/>
            <person name="Ruiz-Trillo I."/>
            <person name="Haas B."/>
            <person name="Nusbaum C."/>
            <person name="Birren B."/>
        </authorList>
    </citation>
    <scope>NUCLEOTIDE SEQUENCE [LARGE SCALE GENOMIC DNA]</scope>
    <source>
        <strain evidence="2 3">JP610</strain>
    </source>
</reference>
<evidence type="ECO:0000313" key="3">
    <source>
        <dbReference type="Proteomes" id="UP000054560"/>
    </source>
</evidence>
<evidence type="ECO:0000313" key="2">
    <source>
        <dbReference type="EMBL" id="KNC69348.1"/>
    </source>
</evidence>
<gene>
    <name evidence="2" type="ORF">SARC_18142</name>
</gene>
<sequence length="72" mass="8013">PSTDNTQLEVAYDPGSPTITLNDSHTPVVVDGYYNTPHSHDAETSYYDGPHSPRPLPDIPMEEVERMWISNG</sequence>
<dbReference type="EMBL" id="KQ255628">
    <property type="protein sequence ID" value="KNC69348.1"/>
    <property type="molecule type" value="Genomic_DNA"/>
</dbReference>
<dbReference type="GeneID" id="25918646"/>
<proteinExistence type="predicted"/>
<dbReference type="RefSeq" id="XP_014143250.1">
    <property type="nucleotide sequence ID" value="XM_014287775.1"/>
</dbReference>